<dbReference type="KEGG" id="bcom:BAUCODRAFT_301984"/>
<evidence type="ECO:0000256" key="3">
    <source>
        <dbReference type="ARBA" id="ARBA00022786"/>
    </source>
</evidence>
<dbReference type="RefSeq" id="XP_007681186.1">
    <property type="nucleotide sequence ID" value="XM_007682996.1"/>
</dbReference>
<organism evidence="7 8">
    <name type="scientific">Baudoinia panamericana (strain UAMH 10762)</name>
    <name type="common">Angels' share fungus</name>
    <name type="synonym">Baudoinia compniacensis (strain UAMH 10762)</name>
    <dbReference type="NCBI Taxonomy" id="717646"/>
    <lineage>
        <taxon>Eukaryota</taxon>
        <taxon>Fungi</taxon>
        <taxon>Dikarya</taxon>
        <taxon>Ascomycota</taxon>
        <taxon>Pezizomycotina</taxon>
        <taxon>Dothideomycetes</taxon>
        <taxon>Dothideomycetidae</taxon>
        <taxon>Mycosphaerellales</taxon>
        <taxon>Teratosphaeriaceae</taxon>
        <taxon>Baudoinia</taxon>
    </lineage>
</organism>
<evidence type="ECO:0000259" key="6">
    <source>
        <dbReference type="Pfam" id="PF00899"/>
    </source>
</evidence>
<feature type="domain" description="THIF-type NAD/FAD binding fold" evidence="6">
    <location>
        <begin position="24"/>
        <end position="601"/>
    </location>
</feature>
<dbReference type="HOGENOM" id="CLU_019618_1_0_1"/>
<dbReference type="Proteomes" id="UP000011761">
    <property type="component" value="Unassembled WGS sequence"/>
</dbReference>
<dbReference type="UniPathway" id="UPA00885"/>
<keyword evidence="8" id="KW-1185">Reference proteome</keyword>
<dbReference type="STRING" id="717646.M2MYI0"/>
<proteinExistence type="inferred from homology"/>
<evidence type="ECO:0000313" key="7">
    <source>
        <dbReference type="EMBL" id="EMC91714.1"/>
    </source>
</evidence>
<gene>
    <name evidence="7" type="ORF">BAUCODRAFT_301984</name>
</gene>
<comment type="similarity">
    <text evidence="2 4">Belongs to the ubiquitin-activating E1 family. ULA1 subfamily.</text>
</comment>
<reference evidence="7 8" key="1">
    <citation type="journal article" date="2012" name="PLoS Pathog.">
        <title>Diverse lifestyles and strategies of plant pathogenesis encoded in the genomes of eighteen Dothideomycetes fungi.</title>
        <authorList>
            <person name="Ohm R.A."/>
            <person name="Feau N."/>
            <person name="Henrissat B."/>
            <person name="Schoch C.L."/>
            <person name="Horwitz B.A."/>
            <person name="Barry K.W."/>
            <person name="Condon B.J."/>
            <person name="Copeland A.C."/>
            <person name="Dhillon B."/>
            <person name="Glaser F."/>
            <person name="Hesse C.N."/>
            <person name="Kosti I."/>
            <person name="LaButti K."/>
            <person name="Lindquist E.A."/>
            <person name="Lucas S."/>
            <person name="Salamov A.A."/>
            <person name="Bradshaw R.E."/>
            <person name="Ciuffetti L."/>
            <person name="Hamelin R.C."/>
            <person name="Kema G.H.J."/>
            <person name="Lawrence C."/>
            <person name="Scott J.A."/>
            <person name="Spatafora J.W."/>
            <person name="Turgeon B.G."/>
            <person name="de Wit P.J.G.M."/>
            <person name="Zhong S."/>
            <person name="Goodwin S.B."/>
            <person name="Grigoriev I.V."/>
        </authorList>
    </citation>
    <scope>NUCLEOTIDE SEQUENCE [LARGE SCALE GENOMIC DNA]</scope>
    <source>
        <strain evidence="7 8">UAMH 10762</strain>
    </source>
</reference>
<sequence>MASTNGQEVPPPLQDIPTAKEKKYDRQLRLWGAAGQVALEESHILLLNSGAGVTGVETLKNLVLPGIGQFSILDSAIVTEADLGVNFFVEDASLGRFRAAETVRMLEELNPGVKGHAITETVDTFFDVGKGEVAPFQPYNLIIVAAPIEPTWLTHILHCAQALHIPVFYLHCVGYFSSFAVTLPPAFPIVDTHPDPTATTDLRLLKPWPALAQFAAEKTAMLNESESSMGEEDDATSKEREAAKARRAHDKAHIPYLCLLLHYLEQWKQSHDGNVPATYKEKTAFRNLVRAGDYNEENFDEACTAVLRALNPPTPPSSILDILSAPETHNLTPETPAFWLIANAINQFYTKHNQLPLPGSVPDMKAESSVYVQLQNIYKSKARDDSAEVLATVRELEKETNRPQHLAVDAKEVENFCKGAAHIHLVRGRAFQTAQSDASLRFGDGAKVLAMELSMPESLVGLHLAFLAWDRYIATHSTSAAPEVGGERLRVPGGATTSGADDDDEAYEADVAKVTSIAHTLLDHLITESGTGFLEDPEYSEARERVGKFVRELVRAGGGELHNVASVTGGLVAQEVIKVVTRQYVPVEGVCLFDGVQGRTQVLRV</sequence>
<dbReference type="GeneID" id="19111144"/>
<evidence type="ECO:0000256" key="1">
    <source>
        <dbReference type="ARBA" id="ARBA00005032"/>
    </source>
</evidence>
<dbReference type="Pfam" id="PF00899">
    <property type="entry name" value="ThiF"/>
    <property type="match status" value="1"/>
</dbReference>
<name>M2MYI0_BAUPA</name>
<evidence type="ECO:0000256" key="4">
    <source>
        <dbReference type="PIRNR" id="PIRNR039099"/>
    </source>
</evidence>
<dbReference type="InterPro" id="IPR045886">
    <property type="entry name" value="ThiF/MoeB/HesA"/>
</dbReference>
<dbReference type="InterPro" id="IPR000594">
    <property type="entry name" value="ThiF_NAD_FAD-bd"/>
</dbReference>
<dbReference type="Gene3D" id="3.40.50.720">
    <property type="entry name" value="NAD(P)-binding Rossmann-like Domain"/>
    <property type="match status" value="2"/>
</dbReference>
<protein>
    <recommendedName>
        <fullName evidence="4">NEDD8-activating enzyme E1 regulatory subunit</fullName>
    </recommendedName>
</protein>
<dbReference type="eggNOG" id="KOG2016">
    <property type="taxonomic scope" value="Eukaryota"/>
</dbReference>
<accession>M2MYI0</accession>
<dbReference type="GO" id="GO:0019781">
    <property type="term" value="F:NEDD8 activating enzyme activity"/>
    <property type="evidence" value="ECO:0007669"/>
    <property type="project" value="UniProtKB-UniRule"/>
</dbReference>
<comment type="function">
    <text evidence="4">Regulatory subunit of the dimeric UBA3-ULA1 E1 enzyme.</text>
</comment>
<dbReference type="AlphaFoldDB" id="M2MYI0"/>
<dbReference type="PIRSF" id="PIRSF039099">
    <property type="entry name" value="APP-BP1"/>
    <property type="match status" value="1"/>
</dbReference>
<dbReference type="GO" id="GO:0045116">
    <property type="term" value="P:protein neddylation"/>
    <property type="evidence" value="ECO:0007669"/>
    <property type="project" value="UniProtKB-UniRule"/>
</dbReference>
<keyword evidence="3 4" id="KW-0833">Ubl conjugation pathway</keyword>
<dbReference type="GO" id="GO:0005737">
    <property type="term" value="C:cytoplasm"/>
    <property type="evidence" value="ECO:0007669"/>
    <property type="project" value="TreeGrafter"/>
</dbReference>
<feature type="region of interest" description="Disordered" evidence="5">
    <location>
        <begin position="222"/>
        <end position="242"/>
    </location>
</feature>
<evidence type="ECO:0000256" key="2">
    <source>
        <dbReference type="ARBA" id="ARBA00006868"/>
    </source>
</evidence>
<comment type="pathway">
    <text evidence="1 4">Protein modification; protein neddylation.</text>
</comment>
<evidence type="ECO:0000313" key="8">
    <source>
        <dbReference type="Proteomes" id="UP000011761"/>
    </source>
</evidence>
<dbReference type="PANTHER" id="PTHR10953:SF29">
    <property type="entry name" value="NEDD8-ACTIVATING ENZYME E1 REGULATORY SUBUNIT"/>
    <property type="match status" value="1"/>
</dbReference>
<evidence type="ECO:0000256" key="5">
    <source>
        <dbReference type="SAM" id="MobiDB-lite"/>
    </source>
</evidence>
<dbReference type="InterPro" id="IPR035985">
    <property type="entry name" value="Ubiquitin-activating_enz"/>
</dbReference>
<dbReference type="OrthoDB" id="1708823at2759"/>
<dbReference type="SUPFAM" id="SSF69572">
    <property type="entry name" value="Activating enzymes of the ubiquitin-like proteins"/>
    <property type="match status" value="1"/>
</dbReference>
<dbReference type="InterPro" id="IPR030667">
    <property type="entry name" value="APP-BP1"/>
</dbReference>
<dbReference type="OMA" id="KLITHQY"/>
<dbReference type="EMBL" id="KB445563">
    <property type="protein sequence ID" value="EMC91714.1"/>
    <property type="molecule type" value="Genomic_DNA"/>
</dbReference>
<dbReference type="PANTHER" id="PTHR10953">
    <property type="entry name" value="UBIQUITIN-ACTIVATING ENZYME E1"/>
    <property type="match status" value="1"/>
</dbReference>